<comment type="caution">
    <text evidence="2">The sequence shown here is derived from an EMBL/GenBank/DDBJ whole genome shotgun (WGS) entry which is preliminary data.</text>
</comment>
<gene>
    <name evidence="2" type="ORF">FMM05_19260</name>
</gene>
<evidence type="ECO:0000256" key="1">
    <source>
        <dbReference type="SAM" id="SignalP"/>
    </source>
</evidence>
<evidence type="ECO:0000313" key="2">
    <source>
        <dbReference type="EMBL" id="TRW21929.1"/>
    </source>
</evidence>
<reference evidence="2 3" key="1">
    <citation type="submission" date="2019-07" db="EMBL/GenBank/DDBJ databases">
        <title>Flavobacterium sp. nov., isolated from glacier ice.</title>
        <authorList>
            <person name="Liu Q."/>
            <person name="Xin Y.-H."/>
        </authorList>
    </citation>
    <scope>NUCLEOTIDE SEQUENCE [LARGE SCALE GENOMIC DNA]</scope>
    <source>
        <strain evidence="2 3">ZT4R6</strain>
    </source>
</reference>
<feature type="non-terminal residue" evidence="2">
    <location>
        <position position="329"/>
    </location>
</feature>
<feature type="signal peptide" evidence="1">
    <location>
        <begin position="1"/>
        <end position="18"/>
    </location>
</feature>
<protein>
    <recommendedName>
        <fullName evidence="4">YD repeat-containing protein</fullName>
    </recommendedName>
</protein>
<keyword evidence="3" id="KW-1185">Reference proteome</keyword>
<proteinExistence type="predicted"/>
<sequence>MKKLCLILVAFCFTNAFSQLSTGGGSTASITSEMPNISPASPTVAALMKFEEVPVNNYTGIPDISIPLYSIETLSKDIALNLSLKYHPSSIAVKEVAAYTGLGWNLLAGGTVSRTVKGLPDEICRPGNANDFIPPRVGIYNYDISNSPNKYYQVMNNTASAADRAQYLWSAFEKGIFDSEHDLYQYNFMGHTGRFYIKKNTANNQLEVIKLDNDNALQIQFAYTHSQYNATPYVFTGFTIYDDKGYKYIFTTPETTTETVMNVTTGWAYSDAEQPQQVDPLTYISSFHLSSIEDNNGNQLLSITYQDVTEVTTRKALTYHTTPNPQTQA</sequence>
<accession>A0A552UUP3</accession>
<organism evidence="2 3">
    <name type="scientific">Flavobacterium zepuense</name>
    <dbReference type="NCBI Taxonomy" id="2593302"/>
    <lineage>
        <taxon>Bacteria</taxon>
        <taxon>Pseudomonadati</taxon>
        <taxon>Bacteroidota</taxon>
        <taxon>Flavobacteriia</taxon>
        <taxon>Flavobacteriales</taxon>
        <taxon>Flavobacteriaceae</taxon>
        <taxon>Flavobacterium</taxon>
    </lineage>
</organism>
<name>A0A552UUP3_9FLAO</name>
<evidence type="ECO:0008006" key="4">
    <source>
        <dbReference type="Google" id="ProtNLM"/>
    </source>
</evidence>
<evidence type="ECO:0000313" key="3">
    <source>
        <dbReference type="Proteomes" id="UP000320643"/>
    </source>
</evidence>
<dbReference type="EMBL" id="VJVZ01000016">
    <property type="protein sequence ID" value="TRW21929.1"/>
    <property type="molecule type" value="Genomic_DNA"/>
</dbReference>
<feature type="chain" id="PRO_5022007809" description="YD repeat-containing protein" evidence="1">
    <location>
        <begin position="19"/>
        <end position="329"/>
    </location>
</feature>
<dbReference type="RefSeq" id="WP_221932289.1">
    <property type="nucleotide sequence ID" value="NZ_VJVZ01000016.1"/>
</dbReference>
<dbReference type="Proteomes" id="UP000320643">
    <property type="component" value="Unassembled WGS sequence"/>
</dbReference>
<keyword evidence="1" id="KW-0732">Signal</keyword>
<dbReference type="AlphaFoldDB" id="A0A552UUP3"/>